<dbReference type="InterPro" id="IPR010262">
    <property type="entry name" value="Arylsulfotransferase_bact"/>
</dbReference>
<dbReference type="Gene3D" id="2.60.40.3100">
    <property type="entry name" value="Arylsulphate sulphotransferase monomer, N-terminal domain"/>
    <property type="match status" value="1"/>
</dbReference>
<dbReference type="Pfam" id="PF05935">
    <property type="entry name" value="Arylsulfotrans"/>
    <property type="match status" value="1"/>
</dbReference>
<accession>A0ABZ0JZ13</accession>
<dbReference type="RefSeq" id="WP_310472486.1">
    <property type="nucleotide sequence ID" value="NZ_CP136522.1"/>
</dbReference>
<dbReference type="EMBL" id="CP136522">
    <property type="protein sequence ID" value="WOT04848.1"/>
    <property type="molecule type" value="Genomic_DNA"/>
</dbReference>
<keyword evidence="1" id="KW-0732">Signal</keyword>
<dbReference type="PANTHER" id="PTHR35340:SF10">
    <property type="entry name" value="CYTOPLASMIC PROTEIN"/>
    <property type="match status" value="1"/>
</dbReference>
<evidence type="ECO:0000313" key="3">
    <source>
        <dbReference type="EMBL" id="WOT04848.1"/>
    </source>
</evidence>
<dbReference type="Proteomes" id="UP001529491">
    <property type="component" value="Chromosome"/>
</dbReference>
<keyword evidence="4" id="KW-1185">Reference proteome</keyword>
<dbReference type="InterPro" id="IPR035391">
    <property type="entry name" value="Arylsulfotran_N"/>
</dbReference>
<feature type="chain" id="PRO_5046684486" evidence="1">
    <location>
        <begin position="21"/>
        <end position="579"/>
    </location>
</feature>
<dbReference type="PANTHER" id="PTHR35340">
    <property type="entry name" value="PQQ ENZYME REPEAT PROTEIN-RELATED"/>
    <property type="match status" value="1"/>
</dbReference>
<name>A0ABZ0JZ13_9GAMM</name>
<organism evidence="3 4">
    <name type="scientific">Shewanella youngdeokensis</name>
    <dbReference type="NCBI Taxonomy" id="2999068"/>
    <lineage>
        <taxon>Bacteria</taxon>
        <taxon>Pseudomonadati</taxon>
        <taxon>Pseudomonadota</taxon>
        <taxon>Gammaproteobacteria</taxon>
        <taxon>Alteromonadales</taxon>
        <taxon>Shewanellaceae</taxon>
        <taxon>Shewanella</taxon>
    </lineage>
</organism>
<dbReference type="Pfam" id="PF17425">
    <property type="entry name" value="Arylsulfotran_N"/>
    <property type="match status" value="1"/>
</dbReference>
<dbReference type="InterPro" id="IPR053143">
    <property type="entry name" value="Arylsulfate_ST"/>
</dbReference>
<proteinExistence type="predicted"/>
<reference evidence="3 4" key="1">
    <citation type="submission" date="2023-10" db="EMBL/GenBank/DDBJ databases">
        <title>Complete genome sequence of Shewanella sp. DAU334.</title>
        <authorList>
            <person name="Lee Y.-S."/>
            <person name="Jeong H.-R."/>
            <person name="Hwang E.-J."/>
            <person name="Choi Y.-L."/>
            <person name="Kim G.-D."/>
        </authorList>
    </citation>
    <scope>NUCLEOTIDE SEQUENCE [LARGE SCALE GENOMIC DNA]</scope>
    <source>
        <strain evidence="3 4">DAU334</strain>
    </source>
</reference>
<feature type="signal peptide" evidence="1">
    <location>
        <begin position="1"/>
        <end position="20"/>
    </location>
</feature>
<evidence type="ECO:0000256" key="1">
    <source>
        <dbReference type="SAM" id="SignalP"/>
    </source>
</evidence>
<evidence type="ECO:0000259" key="2">
    <source>
        <dbReference type="Pfam" id="PF17425"/>
    </source>
</evidence>
<protein>
    <submittedName>
        <fullName evidence="3">Aryl-sulfate sulfotransferase</fullName>
    </submittedName>
</protein>
<feature type="domain" description="Arylsulfotransferase N-terminal" evidence="2">
    <location>
        <begin position="39"/>
        <end position="125"/>
    </location>
</feature>
<dbReference type="InterPro" id="IPR038477">
    <property type="entry name" value="ASST_N_sf"/>
</dbReference>
<gene>
    <name evidence="3" type="ORF">RGE70_16260</name>
</gene>
<evidence type="ECO:0000313" key="4">
    <source>
        <dbReference type="Proteomes" id="UP001529491"/>
    </source>
</evidence>
<sequence>MKKLIISAISLAVLTSPVYAAGGDKPHRKGAKTQGQIGSILVNPYKNAPLTAIIDLAGNKITDVSVVVQGKGKNGIDIKYDVEQSSINTHNGIPVAGLYPNFNNTVDVTYTKDGKKIAETYRIMTSGMLTVTTDGFVRNWPEITPKKVAKGFEERMYYYTADIKTAFSGEVSWAKGGALTWDFDPGFKWIADTQGEMRWYLNPAHFDGREFVKYRGTLQMYQVDSGDWIWMKGQSYGMMDFMGRMLWERPMPRGFADGSHEILLAENDHIFLRVGKRNYKRDDGQIVNTVRDHIIEVDALSGDVTKVWDMGAILDPNREEAILSQNPAAVCMEIDLSKEGEKQEIEPDAPFGDHAGIGIGRNWAHINSIDYDPSDDSIIISSRQQSAVAKITRDDQVKWILSSPEGWEGKLREKVLIPVNAKGKPIECKYNRCEDNFDYTWAQHAAFLTGKGTLTVFDNGDGRGMEQAALKSMNYSRAVEYKINEEKGTVEQVWEFGKELGYDYFSTVVSLVEYQKDKNTNLIHFGARHLFEQKDVSHPTLMEVSANDSKEIKVEMEMQHVAPGLISYRARVIDFDTAL</sequence>